<reference evidence="1 2" key="1">
    <citation type="submission" date="2021-01" db="EMBL/GenBank/DDBJ databases">
        <title>Whole genome shotgun sequence of Actinoplanes deccanensis NBRC 13994.</title>
        <authorList>
            <person name="Komaki H."/>
            <person name="Tamura T."/>
        </authorList>
    </citation>
    <scope>NUCLEOTIDE SEQUENCE [LARGE SCALE GENOMIC DNA]</scope>
    <source>
        <strain evidence="1 2">NBRC 13994</strain>
    </source>
</reference>
<proteinExistence type="predicted"/>
<dbReference type="EMBL" id="BOMI01000033">
    <property type="protein sequence ID" value="GID73365.1"/>
    <property type="molecule type" value="Genomic_DNA"/>
</dbReference>
<dbReference type="RefSeq" id="WP_203761287.1">
    <property type="nucleotide sequence ID" value="NZ_BAAABO010000029.1"/>
</dbReference>
<keyword evidence="2" id="KW-1185">Reference proteome</keyword>
<accession>A0ABQ3Y0I3</accession>
<dbReference type="Proteomes" id="UP000609879">
    <property type="component" value="Unassembled WGS sequence"/>
</dbReference>
<gene>
    <name evidence="1" type="ORF">Ade02nite_20060</name>
</gene>
<protein>
    <submittedName>
        <fullName evidence="1">Uncharacterized protein</fullName>
    </submittedName>
</protein>
<evidence type="ECO:0000313" key="1">
    <source>
        <dbReference type="EMBL" id="GID73365.1"/>
    </source>
</evidence>
<organism evidence="1 2">
    <name type="scientific">Paractinoplanes deccanensis</name>
    <dbReference type="NCBI Taxonomy" id="113561"/>
    <lineage>
        <taxon>Bacteria</taxon>
        <taxon>Bacillati</taxon>
        <taxon>Actinomycetota</taxon>
        <taxon>Actinomycetes</taxon>
        <taxon>Micromonosporales</taxon>
        <taxon>Micromonosporaceae</taxon>
        <taxon>Paractinoplanes</taxon>
    </lineage>
</organism>
<evidence type="ECO:0000313" key="2">
    <source>
        <dbReference type="Proteomes" id="UP000609879"/>
    </source>
</evidence>
<name>A0ABQ3Y0I3_9ACTN</name>
<sequence length="64" mass="6906">MTDQKTPVWVTIAVNIGGETKTFSADASTEGDLYDIATGLLSGLDSEASRWLFKAGNESRRGLR</sequence>
<comment type="caution">
    <text evidence="1">The sequence shown here is derived from an EMBL/GenBank/DDBJ whole genome shotgun (WGS) entry which is preliminary data.</text>
</comment>